<accession>A0AAX2S2B1</accession>
<comment type="caution">
    <text evidence="1">The sequence shown here is derived from an EMBL/GenBank/DDBJ whole genome shotgun (WGS) entry which is preliminary data.</text>
</comment>
<evidence type="ECO:0000313" key="2">
    <source>
        <dbReference type="Proteomes" id="UP000297565"/>
    </source>
</evidence>
<evidence type="ECO:0000313" key="1">
    <source>
        <dbReference type="EMBL" id="TEW28996.1"/>
    </source>
</evidence>
<name>A0AAX2S2B1_HISSO</name>
<protein>
    <submittedName>
        <fullName evidence="1">Uncharacterized protein</fullName>
    </submittedName>
</protein>
<dbReference type="AlphaFoldDB" id="A0AAX2S2B1"/>
<reference evidence="1 2" key="1">
    <citation type="submission" date="2019-03" db="EMBL/GenBank/DDBJ databases">
        <title>Horizontal Gene Transfer Machinery in Histophilus somni.</title>
        <authorList>
            <person name="Mostafa Nazari M."/>
            <person name="Liljebjelke K."/>
        </authorList>
    </citation>
    <scope>NUCLEOTIDE SEQUENCE [LARGE SCALE GENOMIC DNA]</scope>
    <source>
        <strain evidence="1 2">UOC-EPH-KLM-04</strain>
    </source>
</reference>
<sequence length="123" mass="13706">MDGRLLLGLPVDGKRYFDFKVHLLTLGDECNALEMIANLGIATGEAKPLSQAEKMLMDLAYLCQQVEFVGVDKQYITPEYLLKRLATDDYLLIAETILALRKKHIAAGESQHQENSHAPTAMT</sequence>
<dbReference type="Proteomes" id="UP000297565">
    <property type="component" value="Unassembled WGS sequence"/>
</dbReference>
<dbReference type="RefSeq" id="WP_075290842.1">
    <property type="nucleotide sequence ID" value="NZ_CP157211.1"/>
</dbReference>
<organism evidence="1 2">
    <name type="scientific">Histophilus somni</name>
    <name type="common">Haemophilus somnus</name>
    <dbReference type="NCBI Taxonomy" id="731"/>
    <lineage>
        <taxon>Bacteria</taxon>
        <taxon>Pseudomonadati</taxon>
        <taxon>Pseudomonadota</taxon>
        <taxon>Gammaproteobacteria</taxon>
        <taxon>Pasteurellales</taxon>
        <taxon>Pasteurellaceae</taxon>
        <taxon>Histophilus</taxon>
    </lineage>
</organism>
<proteinExistence type="predicted"/>
<gene>
    <name evidence="1" type="ORF">E2R48_07915</name>
</gene>
<dbReference type="EMBL" id="SNRV01000021">
    <property type="protein sequence ID" value="TEW28996.1"/>
    <property type="molecule type" value="Genomic_DNA"/>
</dbReference>